<name>A0A5J5FST8_9GAMM</name>
<dbReference type="PANTHER" id="PTHR30532">
    <property type="entry name" value="IRON III DICITRATE-BINDING PERIPLASMIC PROTEIN"/>
    <property type="match status" value="1"/>
</dbReference>
<dbReference type="GO" id="GO:1901678">
    <property type="term" value="P:iron coordination entity transport"/>
    <property type="evidence" value="ECO:0007669"/>
    <property type="project" value="UniProtKB-ARBA"/>
</dbReference>
<dbReference type="Gene3D" id="3.40.50.1980">
    <property type="entry name" value="Nitrogenase molybdenum iron protein domain"/>
    <property type="match status" value="2"/>
</dbReference>
<feature type="domain" description="Fe/B12 periplasmic-binding" evidence="6">
    <location>
        <begin position="40"/>
        <end position="300"/>
    </location>
</feature>
<dbReference type="PRINTS" id="PR01715">
    <property type="entry name" value="FERRIBNDNGPP"/>
</dbReference>
<dbReference type="CDD" id="cd01146">
    <property type="entry name" value="FhuD"/>
    <property type="match status" value="1"/>
</dbReference>
<dbReference type="SUPFAM" id="SSF53807">
    <property type="entry name" value="Helical backbone' metal receptor"/>
    <property type="match status" value="1"/>
</dbReference>
<keyword evidence="4" id="KW-0408">Iron</keyword>
<dbReference type="PROSITE" id="PS50983">
    <property type="entry name" value="FE_B12_PBP"/>
    <property type="match status" value="1"/>
</dbReference>
<organism evidence="7 8">
    <name type="scientific">Affinibrenneria salicis</name>
    <dbReference type="NCBI Taxonomy" id="2590031"/>
    <lineage>
        <taxon>Bacteria</taxon>
        <taxon>Pseudomonadati</taxon>
        <taxon>Pseudomonadota</taxon>
        <taxon>Gammaproteobacteria</taxon>
        <taxon>Enterobacterales</taxon>
        <taxon>Pectobacteriaceae</taxon>
        <taxon>Affinibrenneria</taxon>
    </lineage>
</organism>
<keyword evidence="4" id="KW-0406">Ion transport</keyword>
<reference evidence="7 8" key="1">
    <citation type="submission" date="2019-09" db="EMBL/GenBank/DDBJ databases">
        <authorList>
            <person name="Li Y."/>
        </authorList>
    </citation>
    <scope>NUCLEOTIDE SEQUENCE [LARGE SCALE GENOMIC DNA]</scope>
    <source>
        <strain evidence="7 8">L3-3HA</strain>
    </source>
</reference>
<evidence type="ECO:0000313" key="7">
    <source>
        <dbReference type="EMBL" id="KAA8995497.1"/>
    </source>
</evidence>
<dbReference type="PANTHER" id="PTHR30532:SF1">
    <property type="entry name" value="IRON(3+)-HYDROXAMATE-BINDING PROTEIN FHUD"/>
    <property type="match status" value="1"/>
</dbReference>
<dbReference type="GO" id="GO:0030288">
    <property type="term" value="C:outer membrane-bounded periplasmic space"/>
    <property type="evidence" value="ECO:0007669"/>
    <property type="project" value="TreeGrafter"/>
</dbReference>
<dbReference type="EMBL" id="VYKJ01000019">
    <property type="protein sequence ID" value="KAA8995497.1"/>
    <property type="molecule type" value="Genomic_DNA"/>
</dbReference>
<dbReference type="OrthoDB" id="6160519at2"/>
<evidence type="ECO:0000256" key="3">
    <source>
        <dbReference type="ARBA" id="ARBA00022448"/>
    </source>
</evidence>
<evidence type="ECO:0000256" key="2">
    <source>
        <dbReference type="ARBA" id="ARBA00008814"/>
    </source>
</evidence>
<dbReference type="InterPro" id="IPR051313">
    <property type="entry name" value="Bact_iron-sidero_bind"/>
</dbReference>
<protein>
    <submittedName>
        <fullName evidence="7">Fe(3+)-hydroxamate ABC transporter substrate-binding protein FhuD</fullName>
    </submittedName>
</protein>
<gene>
    <name evidence="7" type="primary">fhuD</name>
    <name evidence="7" type="ORF">FJU30_24230</name>
</gene>
<dbReference type="RefSeq" id="WP_150437532.1">
    <property type="nucleotide sequence ID" value="NZ_VYKJ01000019.1"/>
</dbReference>
<evidence type="ECO:0000259" key="6">
    <source>
        <dbReference type="PROSITE" id="PS50983"/>
    </source>
</evidence>
<sequence length="303" mass="34081">MSLPVCYPDRTRRRLLTALMLSPLLAAPGVLAAGRPDLQRIVCLEWLPVELLLALDIMPLGVADKHNYRLWVKEPRLDERVVDVGQRTEPNLELLTQLRPSLLLYAQGYGPSPDKMARIAPGQAFPFSDGSGKPLTLAQHSLRQLAGRLAVVDRAERHLAQFAGFMARMQVTLRPYTDRPLLLFSFLDSRHVLVIGKNSLFQEVMTQMAIRNAWQGETNFWGSAVVGIERLAEAGDARALCFSHGDRQIFGHISGSPLWQALPFVRQRRWRRVEAVWPYGATLSAMRFCQVLAQSMEADDEAE</sequence>
<accession>A0A5J5FST8</accession>
<comment type="similarity">
    <text evidence="2">Belongs to the bacterial solute-binding protein 8 family.</text>
</comment>
<keyword evidence="4" id="KW-0410">Iron transport</keyword>
<evidence type="ECO:0000256" key="4">
    <source>
        <dbReference type="ARBA" id="ARBA00022496"/>
    </source>
</evidence>
<dbReference type="AlphaFoldDB" id="A0A5J5FST8"/>
<keyword evidence="3" id="KW-0813">Transport</keyword>
<keyword evidence="8" id="KW-1185">Reference proteome</keyword>
<keyword evidence="5" id="KW-0732">Signal</keyword>
<dbReference type="Proteomes" id="UP000335415">
    <property type="component" value="Unassembled WGS sequence"/>
</dbReference>
<dbReference type="Pfam" id="PF01497">
    <property type="entry name" value="Peripla_BP_2"/>
    <property type="match status" value="1"/>
</dbReference>
<evidence type="ECO:0000313" key="8">
    <source>
        <dbReference type="Proteomes" id="UP000335415"/>
    </source>
</evidence>
<dbReference type="NCBIfam" id="NF007864">
    <property type="entry name" value="PRK10576.1"/>
    <property type="match status" value="1"/>
</dbReference>
<dbReference type="InterPro" id="IPR002491">
    <property type="entry name" value="ABC_transptr_periplasmic_BD"/>
</dbReference>
<proteinExistence type="inferred from homology"/>
<comment type="subcellular location">
    <subcellularLocation>
        <location evidence="1">Cell envelope</location>
    </subcellularLocation>
</comment>
<comment type="caution">
    <text evidence="7">The sequence shown here is derived from an EMBL/GenBank/DDBJ whole genome shotgun (WGS) entry which is preliminary data.</text>
</comment>
<evidence type="ECO:0000256" key="5">
    <source>
        <dbReference type="ARBA" id="ARBA00022729"/>
    </source>
</evidence>
<evidence type="ECO:0000256" key="1">
    <source>
        <dbReference type="ARBA" id="ARBA00004196"/>
    </source>
</evidence>